<dbReference type="GO" id="GO:0019442">
    <property type="term" value="P:L-tryptophan catabolic process to acetyl-CoA"/>
    <property type="evidence" value="ECO:0007669"/>
    <property type="project" value="TreeGrafter"/>
</dbReference>
<comment type="catalytic activity">
    <reaction evidence="8 9">
        <text>L-tryptophan + O2 = N-formyl-L-kynurenine</text>
        <dbReference type="Rhea" id="RHEA:24536"/>
        <dbReference type="ChEBI" id="CHEBI:15379"/>
        <dbReference type="ChEBI" id="CHEBI:57912"/>
        <dbReference type="ChEBI" id="CHEBI:58629"/>
        <dbReference type="EC" id="1.13.11.11"/>
    </reaction>
</comment>
<dbReference type="GO" id="GO:0019441">
    <property type="term" value="P:L-tryptophan catabolic process to kynurenine"/>
    <property type="evidence" value="ECO:0007669"/>
    <property type="project" value="UniProtKB-UniRule"/>
</dbReference>
<organism evidence="10 11">
    <name type="scientific">Agrococcus baldri</name>
    <dbReference type="NCBI Taxonomy" id="153730"/>
    <lineage>
        <taxon>Bacteria</taxon>
        <taxon>Bacillati</taxon>
        <taxon>Actinomycetota</taxon>
        <taxon>Actinomycetes</taxon>
        <taxon>Micrococcales</taxon>
        <taxon>Microbacteriaceae</taxon>
        <taxon>Agrococcus</taxon>
    </lineage>
</organism>
<comment type="caution">
    <text evidence="10">The sequence shown here is derived from an EMBL/GenBank/DDBJ whole genome shotgun (WGS) entry which is preliminary data.</text>
</comment>
<feature type="binding site" evidence="9">
    <location>
        <position position="117"/>
    </location>
    <ligand>
        <name>substrate</name>
    </ligand>
</feature>
<evidence type="ECO:0000256" key="7">
    <source>
        <dbReference type="ARBA" id="ARBA00023079"/>
    </source>
</evidence>
<dbReference type="EMBL" id="FOZN01000001">
    <property type="protein sequence ID" value="SFR97726.1"/>
    <property type="molecule type" value="Genomic_DNA"/>
</dbReference>
<feature type="binding site" description="axial binding residue" evidence="9">
    <location>
        <position position="245"/>
    </location>
    <ligand>
        <name>heme</name>
        <dbReference type="ChEBI" id="CHEBI:30413"/>
    </ligand>
    <ligandPart>
        <name>Fe</name>
        <dbReference type="ChEBI" id="CHEBI:18248"/>
    </ligandPart>
</feature>
<evidence type="ECO:0000256" key="2">
    <source>
        <dbReference type="ARBA" id="ARBA00022617"/>
    </source>
</evidence>
<comment type="subunit">
    <text evidence="1 9">Homotetramer.</text>
</comment>
<sequence length="289" mass="33208">MSVEDNTREIEEGVVTDLRERMTYGGYLGLDTLLASQHPKSSPEHHDELLFIIQHQTTELWLKLVIHELDDARRLLASDDLGAALKRIARVKHIQEVLTQQWSVLATLTPTEYAQFRGSLASASGFQSAQYRQVEFALGNKHARMLQVFESNPADHAALEAELHRPSLYDEFLRLLARRGHDVPAELLERDVTKAHVYTEALVPVFQKIYEDAGRPDVDEDWRAYEACEELVDLEDNFQFWRFRHLRTVTRTIGMKTGTGGSSGVDFLKRALELTFFPELYVVRTRIEE</sequence>
<feature type="binding site" evidence="9">
    <location>
        <begin position="51"/>
        <end position="55"/>
    </location>
    <ligand>
        <name>substrate</name>
    </ligand>
</feature>
<dbReference type="InterPro" id="IPR004981">
    <property type="entry name" value="Trp_2_3_dOase"/>
</dbReference>
<comment type="pathway">
    <text evidence="9">Amino-acid degradation; L-tryptophan degradation via kynurenine pathway; L-kynurenine from L-tryptophan: step 1/2.</text>
</comment>
<keyword evidence="6 9" id="KW-0408">Iron</keyword>
<dbReference type="Pfam" id="PF03301">
    <property type="entry name" value="Trp_dioxygenase"/>
    <property type="match status" value="1"/>
</dbReference>
<dbReference type="HAMAP" id="MF_01972">
    <property type="entry name" value="T23O"/>
    <property type="match status" value="1"/>
</dbReference>
<evidence type="ECO:0000256" key="4">
    <source>
        <dbReference type="ARBA" id="ARBA00022964"/>
    </source>
</evidence>
<evidence type="ECO:0000313" key="10">
    <source>
        <dbReference type="EMBL" id="SFR97726.1"/>
    </source>
</evidence>
<evidence type="ECO:0000256" key="5">
    <source>
        <dbReference type="ARBA" id="ARBA00023002"/>
    </source>
</evidence>
<proteinExistence type="inferred from homology"/>
<feature type="binding site" evidence="9">
    <location>
        <position position="259"/>
    </location>
    <ligand>
        <name>substrate</name>
    </ligand>
</feature>
<comment type="function">
    <text evidence="9">Heme-dependent dioxygenase that catalyzes the oxidative cleavage of the L-tryptophan (L-Trp) pyrrole ring and converts L-tryptophan to N-formyl-L-kynurenine. Catalyzes the oxidative cleavage of the indole moiety.</text>
</comment>
<evidence type="ECO:0000256" key="9">
    <source>
        <dbReference type="HAMAP-Rule" id="MF_01972"/>
    </source>
</evidence>
<evidence type="ECO:0000256" key="3">
    <source>
        <dbReference type="ARBA" id="ARBA00022723"/>
    </source>
</evidence>
<dbReference type="PANTHER" id="PTHR10138">
    <property type="entry name" value="TRYPTOPHAN 2,3-DIOXYGENASE"/>
    <property type="match status" value="1"/>
</dbReference>
<evidence type="ECO:0000256" key="6">
    <source>
        <dbReference type="ARBA" id="ARBA00023004"/>
    </source>
</evidence>
<dbReference type="GO" id="GO:0046872">
    <property type="term" value="F:metal ion binding"/>
    <property type="evidence" value="ECO:0007669"/>
    <property type="project" value="UniProtKB-KW"/>
</dbReference>
<dbReference type="AlphaFoldDB" id="A0AA94HJW6"/>
<evidence type="ECO:0000313" key="11">
    <source>
        <dbReference type="Proteomes" id="UP000198506"/>
    </source>
</evidence>
<feature type="binding site" evidence="9">
    <location>
        <position position="113"/>
    </location>
    <ligand>
        <name>substrate</name>
    </ligand>
</feature>
<keyword evidence="2 9" id="KW-0349">Heme</keyword>
<dbReference type="FunFam" id="1.20.58.480:FF:000001">
    <property type="entry name" value="Tryptophan 2,3-dioxygenase"/>
    <property type="match status" value="1"/>
</dbReference>
<keyword evidence="3 9" id="KW-0479">Metal-binding</keyword>
<name>A0AA94HJW6_9MICO</name>
<keyword evidence="5 9" id="KW-0560">Oxidoreductase</keyword>
<dbReference type="RefSeq" id="WP_092914894.1">
    <property type="nucleotide sequence ID" value="NZ_FOZN01000001.1"/>
</dbReference>
<keyword evidence="7 9" id="KW-0823">Tryptophan catabolism</keyword>
<keyword evidence="4 9" id="KW-0223">Dioxygenase</keyword>
<dbReference type="Gene3D" id="1.20.58.480">
    <property type="match status" value="1"/>
</dbReference>
<accession>A0AA94HJW6</accession>
<dbReference type="InterPro" id="IPR037217">
    <property type="entry name" value="Trp/Indoleamine_2_3_dOase-like"/>
</dbReference>
<dbReference type="GO" id="GO:0020037">
    <property type="term" value="F:heme binding"/>
    <property type="evidence" value="ECO:0007669"/>
    <property type="project" value="UniProtKB-UniRule"/>
</dbReference>
<gene>
    <name evidence="9" type="primary">kynA</name>
    <name evidence="10" type="ORF">SAMN04487783_0135</name>
</gene>
<dbReference type="SUPFAM" id="SSF140959">
    <property type="entry name" value="Indolic compounds 2,3-dioxygenase-like"/>
    <property type="match status" value="1"/>
</dbReference>
<dbReference type="PANTHER" id="PTHR10138:SF0">
    <property type="entry name" value="TRYPTOPHAN 2,3-DIOXYGENASE"/>
    <property type="match status" value="1"/>
</dbReference>
<dbReference type="GO" id="GO:0004833">
    <property type="term" value="F:L-tryptophan 2,3-dioxygenase activity"/>
    <property type="evidence" value="ECO:0007669"/>
    <property type="project" value="UniProtKB-UniRule"/>
</dbReference>
<reference evidence="10 11" key="1">
    <citation type="submission" date="2016-10" db="EMBL/GenBank/DDBJ databases">
        <authorList>
            <person name="Varghese N."/>
            <person name="Submissions S."/>
        </authorList>
    </citation>
    <scope>NUCLEOTIDE SEQUENCE [LARGE SCALE GENOMIC DNA]</scope>
    <source>
        <strain evidence="10 11">IAM 15147</strain>
    </source>
</reference>
<comment type="similarity">
    <text evidence="9">Belongs to the tryptophan 2,3-dioxygenase family.</text>
</comment>
<evidence type="ECO:0000256" key="1">
    <source>
        <dbReference type="ARBA" id="ARBA00011881"/>
    </source>
</evidence>
<protein>
    <recommendedName>
        <fullName evidence="9">Tryptophan 2,3-dioxygenase</fullName>
        <shortName evidence="9">TDO</shortName>
        <ecNumber evidence="9">1.13.11.11</ecNumber>
    </recommendedName>
    <alternativeName>
        <fullName evidence="9">Tryptamin 2,3-dioxygenase</fullName>
    </alternativeName>
    <alternativeName>
        <fullName evidence="9">Tryptophan oxygenase</fullName>
        <shortName evidence="9">TO</shortName>
        <shortName evidence="9">TRPO</shortName>
    </alternativeName>
    <alternativeName>
        <fullName evidence="9">Tryptophan pyrrolase</fullName>
    </alternativeName>
    <alternativeName>
        <fullName evidence="9">Tryptophanase</fullName>
    </alternativeName>
</protein>
<keyword evidence="11" id="KW-1185">Reference proteome</keyword>
<evidence type="ECO:0000256" key="8">
    <source>
        <dbReference type="ARBA" id="ARBA00050412"/>
    </source>
</evidence>
<comment type="cofactor">
    <cofactor evidence="9">
        <name>heme</name>
        <dbReference type="ChEBI" id="CHEBI:30413"/>
    </cofactor>
    <text evidence="9">Binds 1 heme group per subunit.</text>
</comment>
<dbReference type="Proteomes" id="UP000198506">
    <property type="component" value="Unassembled WGS sequence"/>
</dbReference>
<dbReference type="EC" id="1.13.11.11" evidence="9"/>